<accession>A0A1C7P8I0</accession>
<evidence type="ECO:0000256" key="5">
    <source>
        <dbReference type="ARBA" id="ARBA00022970"/>
    </source>
</evidence>
<evidence type="ECO:0000256" key="1">
    <source>
        <dbReference type="ARBA" id="ARBA00004651"/>
    </source>
</evidence>
<evidence type="ECO:0000313" key="11">
    <source>
        <dbReference type="Proteomes" id="UP000093111"/>
    </source>
</evidence>
<keyword evidence="10" id="KW-0614">Plasmid</keyword>
<keyword evidence="3" id="KW-1003">Cell membrane</keyword>
<dbReference type="GO" id="GO:0005886">
    <property type="term" value="C:plasma membrane"/>
    <property type="evidence" value="ECO:0007669"/>
    <property type="project" value="UniProtKB-SubCell"/>
</dbReference>
<keyword evidence="7 9" id="KW-0472">Membrane</keyword>
<evidence type="ECO:0000256" key="9">
    <source>
        <dbReference type="SAM" id="Phobius"/>
    </source>
</evidence>
<sequence length="345" mass="36413">MDFDIALFLIQDGLISGAIYALVGVALVLIFTLTRVIAVFLGEFVAYGALTFIALQADQTPQVIWLTLLSGVVAGAIGCYRRRNHLGRATALRLILVYFAYPALLALCTFWLAPLPLPLAVDICLTFLIVVPLTSYLYTIVFQPVANSSVLVLLIISMGVHMALLGLGLVFFGADGLRAPPLAVGAASLGSLRISAQQTTILGVALLVMFLLRMFFGKTFRGTALRATAVNRLGAQLVGIPPALAGQMAFILAGFIGALCGILIGPITTIYYDTGFTIALKGFVAAVIGALASFPVTALAAVGVGILESFASFTASQYKEVITFGLIVPALLLRSLLTAEEDHDQ</sequence>
<proteinExistence type="inferred from homology"/>
<dbReference type="Pfam" id="PF02653">
    <property type="entry name" value="BPD_transp_2"/>
    <property type="match status" value="1"/>
</dbReference>
<feature type="transmembrane region" description="Helical" evidence="9">
    <location>
        <begin position="249"/>
        <end position="272"/>
    </location>
</feature>
<evidence type="ECO:0000256" key="6">
    <source>
        <dbReference type="ARBA" id="ARBA00022989"/>
    </source>
</evidence>
<dbReference type="InterPro" id="IPR001851">
    <property type="entry name" value="ABC_transp_permease"/>
</dbReference>
<keyword evidence="5" id="KW-0029">Amino-acid transport</keyword>
<dbReference type="Proteomes" id="UP000093111">
    <property type="component" value="Plasmid pF5.1a"/>
</dbReference>
<evidence type="ECO:0000256" key="3">
    <source>
        <dbReference type="ARBA" id="ARBA00022475"/>
    </source>
</evidence>
<evidence type="ECO:0000313" key="10">
    <source>
        <dbReference type="EMBL" id="OBZ97538.1"/>
    </source>
</evidence>
<keyword evidence="6 9" id="KW-1133">Transmembrane helix</keyword>
<dbReference type="InterPro" id="IPR052157">
    <property type="entry name" value="BCAA_transport_permease"/>
</dbReference>
<name>A0A1C7P8I0_9HYPH</name>
<dbReference type="GO" id="GO:0006865">
    <property type="term" value="P:amino acid transport"/>
    <property type="evidence" value="ECO:0007669"/>
    <property type="project" value="UniProtKB-KW"/>
</dbReference>
<geneLocation type="plasmid" evidence="11">
    <name>pf5.1a</name>
</geneLocation>
<dbReference type="OrthoDB" id="8254706at2"/>
<dbReference type="GO" id="GO:0022857">
    <property type="term" value="F:transmembrane transporter activity"/>
    <property type="evidence" value="ECO:0007669"/>
    <property type="project" value="InterPro"/>
</dbReference>
<evidence type="ECO:0000256" key="4">
    <source>
        <dbReference type="ARBA" id="ARBA00022692"/>
    </source>
</evidence>
<dbReference type="RefSeq" id="WP_068950686.1">
    <property type="nucleotide sequence ID" value="NZ_CM004502.1"/>
</dbReference>
<comment type="similarity">
    <text evidence="8">Belongs to the binding-protein-dependent transport system permease family. LivHM subfamily.</text>
</comment>
<dbReference type="AlphaFoldDB" id="A0A1C7P8I0"/>
<evidence type="ECO:0000256" key="7">
    <source>
        <dbReference type="ARBA" id="ARBA00023136"/>
    </source>
</evidence>
<dbReference type="PANTHER" id="PTHR11795:SF450">
    <property type="entry name" value="ABC TRANSPORTER PERMEASE PROTEIN"/>
    <property type="match status" value="1"/>
</dbReference>
<feature type="transmembrane region" description="Helical" evidence="9">
    <location>
        <begin position="36"/>
        <end position="57"/>
    </location>
</feature>
<feature type="transmembrane region" description="Helical" evidence="9">
    <location>
        <begin position="6"/>
        <end position="29"/>
    </location>
</feature>
<feature type="transmembrane region" description="Helical" evidence="9">
    <location>
        <begin position="278"/>
        <end position="306"/>
    </location>
</feature>
<keyword evidence="4 9" id="KW-0812">Transmembrane</keyword>
<dbReference type="PANTHER" id="PTHR11795">
    <property type="entry name" value="BRANCHED-CHAIN AMINO ACID TRANSPORT SYSTEM PERMEASE PROTEIN LIVH"/>
    <property type="match status" value="1"/>
</dbReference>
<feature type="transmembrane region" description="Helical" evidence="9">
    <location>
        <begin position="150"/>
        <end position="174"/>
    </location>
</feature>
<comment type="caution">
    <text evidence="10">The sequence shown here is derived from an EMBL/GenBank/DDBJ whole genome shotgun (WGS) entry which is preliminary data.</text>
</comment>
<feature type="transmembrane region" description="Helical" evidence="9">
    <location>
        <begin position="63"/>
        <end position="80"/>
    </location>
</feature>
<evidence type="ECO:0000256" key="8">
    <source>
        <dbReference type="ARBA" id="ARBA00037998"/>
    </source>
</evidence>
<organism evidence="10 11">
    <name type="scientific">Pararhizobium polonicum</name>
    <dbReference type="NCBI Taxonomy" id="1612624"/>
    <lineage>
        <taxon>Bacteria</taxon>
        <taxon>Pseudomonadati</taxon>
        <taxon>Pseudomonadota</taxon>
        <taxon>Alphaproteobacteria</taxon>
        <taxon>Hyphomicrobiales</taxon>
        <taxon>Rhizobiaceae</taxon>
        <taxon>Rhizobium/Agrobacterium group</taxon>
        <taxon>Pararhizobium</taxon>
    </lineage>
</organism>
<dbReference type="CDD" id="cd06582">
    <property type="entry name" value="TM_PBP1_LivH_like"/>
    <property type="match status" value="1"/>
</dbReference>
<feature type="transmembrane region" description="Helical" evidence="9">
    <location>
        <begin position="194"/>
        <end position="216"/>
    </location>
</feature>
<gene>
    <name evidence="10" type="ORF">ADU59_00550</name>
</gene>
<protein>
    <submittedName>
        <fullName evidence="10">ABC transporter permease</fullName>
    </submittedName>
</protein>
<reference evidence="10 11" key="1">
    <citation type="journal article" date="2016" name="Syst. Appl. Microbiol.">
        <title>Pararhizobium polonicum sp. nov. isolated from tumors on stone fruit rootstocks.</title>
        <authorList>
            <person name="Pulawska J."/>
            <person name="Kuzmanovic N."/>
            <person name="Willems A."/>
            <person name="Pothier J.F."/>
        </authorList>
    </citation>
    <scope>NUCLEOTIDE SEQUENCE [LARGE SCALE GENOMIC DNA]</scope>
    <source>
        <strain evidence="10 11">F5.1</strain>
        <plasmid evidence="10">pF5.1a</plasmid>
    </source>
</reference>
<keyword evidence="2" id="KW-0813">Transport</keyword>
<feature type="transmembrane region" description="Helical" evidence="9">
    <location>
        <begin position="119"/>
        <end position="138"/>
    </location>
</feature>
<feature type="transmembrane region" description="Helical" evidence="9">
    <location>
        <begin position="92"/>
        <end position="113"/>
    </location>
</feature>
<evidence type="ECO:0000256" key="2">
    <source>
        <dbReference type="ARBA" id="ARBA00022448"/>
    </source>
</evidence>
<keyword evidence="11" id="KW-1185">Reference proteome</keyword>
<comment type="subcellular location">
    <subcellularLocation>
        <location evidence="1">Cell membrane</location>
        <topology evidence="1">Multi-pass membrane protein</topology>
    </subcellularLocation>
</comment>
<dbReference type="EMBL" id="LGLV01000001">
    <property type="protein sequence ID" value="OBZ97538.1"/>
    <property type="molecule type" value="Genomic_DNA"/>
</dbReference>
<feature type="transmembrane region" description="Helical" evidence="9">
    <location>
        <begin position="318"/>
        <end position="337"/>
    </location>
</feature>
<dbReference type="PATRIC" id="fig|1612624.7.peg.115"/>